<dbReference type="PROSITE" id="PS00211">
    <property type="entry name" value="ABC_TRANSPORTER_1"/>
    <property type="match status" value="1"/>
</dbReference>
<dbReference type="GO" id="GO:0016887">
    <property type="term" value="F:ATP hydrolysis activity"/>
    <property type="evidence" value="ECO:0007669"/>
    <property type="project" value="InterPro"/>
</dbReference>
<keyword evidence="2" id="KW-0547">Nucleotide-binding</keyword>
<dbReference type="SUPFAM" id="SSF52540">
    <property type="entry name" value="P-loop containing nucleoside triphosphate hydrolases"/>
    <property type="match status" value="1"/>
</dbReference>
<dbReference type="GO" id="GO:0005524">
    <property type="term" value="F:ATP binding"/>
    <property type="evidence" value="ECO:0007669"/>
    <property type="project" value="UniProtKB-KW"/>
</dbReference>
<dbReference type="PROSITE" id="PS50893">
    <property type="entry name" value="ABC_TRANSPORTER_2"/>
    <property type="match status" value="1"/>
</dbReference>
<keyword evidence="1" id="KW-0813">Transport</keyword>
<name>A0A7C2YRX1_9CREN</name>
<keyword evidence="3 5" id="KW-0067">ATP-binding</keyword>
<evidence type="ECO:0000256" key="1">
    <source>
        <dbReference type="ARBA" id="ARBA00022448"/>
    </source>
</evidence>
<dbReference type="InterPro" id="IPR017871">
    <property type="entry name" value="ABC_transporter-like_CS"/>
</dbReference>
<dbReference type="Gene3D" id="3.40.50.300">
    <property type="entry name" value="P-loop containing nucleotide triphosphate hydrolases"/>
    <property type="match status" value="1"/>
</dbReference>
<dbReference type="InterPro" id="IPR025302">
    <property type="entry name" value="DrrA1/2-like_C"/>
</dbReference>
<accession>A0A7C2YRX1</accession>
<dbReference type="EMBL" id="DSFE01000040">
    <property type="protein sequence ID" value="HEU97574.1"/>
    <property type="molecule type" value="Genomic_DNA"/>
</dbReference>
<evidence type="ECO:0000256" key="3">
    <source>
        <dbReference type="ARBA" id="ARBA00022840"/>
    </source>
</evidence>
<dbReference type="PANTHER" id="PTHR43582:SF2">
    <property type="entry name" value="LINEARMYCIN RESISTANCE ATP-BINDING PROTEIN LNRL"/>
    <property type="match status" value="1"/>
</dbReference>
<dbReference type="InterPro" id="IPR003439">
    <property type="entry name" value="ABC_transporter-like_ATP-bd"/>
</dbReference>
<evidence type="ECO:0000313" key="5">
    <source>
        <dbReference type="EMBL" id="HEU97574.1"/>
    </source>
</evidence>
<evidence type="ECO:0000259" key="4">
    <source>
        <dbReference type="PROSITE" id="PS50893"/>
    </source>
</evidence>
<feature type="domain" description="ABC transporter" evidence="4">
    <location>
        <begin position="1"/>
        <end position="214"/>
    </location>
</feature>
<evidence type="ECO:0000256" key="2">
    <source>
        <dbReference type="ARBA" id="ARBA00022741"/>
    </source>
</evidence>
<sequence length="309" mass="34426">MSLSVEEGSIHAILGPNGAGKTTLIRILTTQLVPTSGSASIFGLDVVKRASEVRKLIGYVPQEVSLWTDLTGYENLLIYAKIYGIPPERRKDIVEEVLSMMELKEASNRLVKTYSGGMFRRLEIACALMAKPRLMILDEPTIGLDPSARKTVWEKILEYKKEYKTTVFFATHYMDEAEKYAGEVSLIVSGNIIETAPPDELRKKAGGDRVYLKLDKSIDGARDLLMKVEGLKIVRESGEEIEMIVNGALTVLPTIILALQSNGLQIKEIRIREATLDDAFIALTGKRIAEEEGNIRELISERKMIRRGA</sequence>
<dbReference type="Pfam" id="PF13732">
    <property type="entry name" value="DrrA1-3_C"/>
    <property type="match status" value="1"/>
</dbReference>
<comment type="caution">
    <text evidence="5">The sequence shown here is derived from an EMBL/GenBank/DDBJ whole genome shotgun (WGS) entry which is preliminary data.</text>
</comment>
<dbReference type="AlphaFoldDB" id="A0A7C2YRX1"/>
<dbReference type="PANTHER" id="PTHR43582">
    <property type="entry name" value="LINEARMYCIN RESISTANCE ATP-BINDING PROTEIN LNRL"/>
    <property type="match status" value="1"/>
</dbReference>
<dbReference type="Proteomes" id="UP000885664">
    <property type="component" value="Unassembled WGS sequence"/>
</dbReference>
<proteinExistence type="predicted"/>
<dbReference type="Pfam" id="PF00005">
    <property type="entry name" value="ABC_tran"/>
    <property type="match status" value="1"/>
</dbReference>
<protein>
    <submittedName>
        <fullName evidence="5">ATP-binding cassette domain-containing protein</fullName>
    </submittedName>
</protein>
<reference evidence="5" key="1">
    <citation type="journal article" date="2020" name="mSystems">
        <title>Genome- and Community-Level Interaction Insights into Carbon Utilization and Element Cycling Functions of Hydrothermarchaeota in Hydrothermal Sediment.</title>
        <authorList>
            <person name="Zhou Z."/>
            <person name="Liu Y."/>
            <person name="Xu W."/>
            <person name="Pan J."/>
            <person name="Luo Z.H."/>
            <person name="Li M."/>
        </authorList>
    </citation>
    <scope>NUCLEOTIDE SEQUENCE [LARGE SCALE GENOMIC DNA]</scope>
    <source>
        <strain evidence="5">SpSt-1259</strain>
    </source>
</reference>
<dbReference type="SMART" id="SM00382">
    <property type="entry name" value="AAA"/>
    <property type="match status" value="1"/>
</dbReference>
<dbReference type="InterPro" id="IPR003593">
    <property type="entry name" value="AAA+_ATPase"/>
</dbReference>
<organism evidence="5">
    <name type="scientific">Fervidicoccus fontis</name>
    <dbReference type="NCBI Taxonomy" id="683846"/>
    <lineage>
        <taxon>Archaea</taxon>
        <taxon>Thermoproteota</taxon>
        <taxon>Thermoprotei</taxon>
        <taxon>Fervidicoccales</taxon>
        <taxon>Fervidicoccaceae</taxon>
        <taxon>Fervidicoccus</taxon>
    </lineage>
</organism>
<gene>
    <name evidence="5" type="ORF">ENO36_01800</name>
</gene>
<dbReference type="InterPro" id="IPR027417">
    <property type="entry name" value="P-loop_NTPase"/>
</dbReference>